<evidence type="ECO:0000313" key="1">
    <source>
        <dbReference type="EMBL" id="MET4636147.1"/>
    </source>
</evidence>
<dbReference type="Proteomes" id="UP001549321">
    <property type="component" value="Unassembled WGS sequence"/>
</dbReference>
<dbReference type="RefSeq" id="WP_354553690.1">
    <property type="nucleotide sequence ID" value="NZ_JBEPSM010000004.1"/>
</dbReference>
<accession>A0ABV2R4D8</accession>
<organism evidence="1 2">
    <name type="scientific">Kaistia defluvii</name>
    <dbReference type="NCBI Taxonomy" id="410841"/>
    <lineage>
        <taxon>Bacteria</taxon>
        <taxon>Pseudomonadati</taxon>
        <taxon>Pseudomonadota</taxon>
        <taxon>Alphaproteobacteria</taxon>
        <taxon>Hyphomicrobiales</taxon>
        <taxon>Kaistiaceae</taxon>
        <taxon>Kaistia</taxon>
    </lineage>
</organism>
<keyword evidence="2" id="KW-1185">Reference proteome</keyword>
<name>A0ABV2R4D8_9HYPH</name>
<comment type="caution">
    <text evidence="1">The sequence shown here is derived from an EMBL/GenBank/DDBJ whole genome shotgun (WGS) entry which is preliminary data.</text>
</comment>
<sequence length="112" mass="12349">MATIRINEDITEIDGKARVERGPAKRTGKATAKLLANDKTAAHYQLGHRDAAGEVIEADKTMTYLDWLNPKGFYVYSRVEPTEDLPEGSWLEDSFHPEEAAAMTRATQIAGG</sequence>
<gene>
    <name evidence="1" type="ORF">ABIE08_004105</name>
</gene>
<protein>
    <submittedName>
        <fullName evidence="1">Uncharacterized protein</fullName>
    </submittedName>
</protein>
<evidence type="ECO:0000313" key="2">
    <source>
        <dbReference type="Proteomes" id="UP001549321"/>
    </source>
</evidence>
<reference evidence="1 2" key="1">
    <citation type="submission" date="2024-06" db="EMBL/GenBank/DDBJ databases">
        <title>Sorghum-associated microbial communities from plants grown in Nebraska, USA.</title>
        <authorList>
            <person name="Schachtman D."/>
        </authorList>
    </citation>
    <scope>NUCLEOTIDE SEQUENCE [LARGE SCALE GENOMIC DNA]</scope>
    <source>
        <strain evidence="1 2">3207</strain>
    </source>
</reference>
<proteinExistence type="predicted"/>
<dbReference type="EMBL" id="JBEPSM010000004">
    <property type="protein sequence ID" value="MET4636147.1"/>
    <property type="molecule type" value="Genomic_DNA"/>
</dbReference>